<dbReference type="AlphaFoldDB" id="A0A545U5L9"/>
<proteinExistence type="predicted"/>
<name>A0A545U5L9_9GAMM</name>
<protein>
    <submittedName>
        <fullName evidence="1">Uncharacterized protein</fullName>
    </submittedName>
</protein>
<comment type="caution">
    <text evidence="1">The sequence shown here is derived from an EMBL/GenBank/DDBJ whole genome shotgun (WGS) entry which is preliminary data.</text>
</comment>
<dbReference type="Proteomes" id="UP000319732">
    <property type="component" value="Unassembled WGS sequence"/>
</dbReference>
<evidence type="ECO:0000313" key="1">
    <source>
        <dbReference type="EMBL" id="TQV84768.1"/>
    </source>
</evidence>
<dbReference type="RefSeq" id="WP_142902973.1">
    <property type="nucleotide sequence ID" value="NZ_ML660088.1"/>
</dbReference>
<sequence>MTEVAPQPTGARRQGHYGTLALEENVNKQHASPESIIKALNQLSQTIEAMAIVVNRLKRSVEHDSNQAAVAAAEADQHCDRKLH</sequence>
<evidence type="ECO:0000313" key="2">
    <source>
        <dbReference type="Proteomes" id="UP000319732"/>
    </source>
</evidence>
<accession>A0A545U5L9</accession>
<reference evidence="1 2" key="1">
    <citation type="submission" date="2019-06" db="EMBL/GenBank/DDBJ databases">
        <title>Whole genome sequence for Cellvibrionaceae sp. R142.</title>
        <authorList>
            <person name="Wang G."/>
        </authorList>
    </citation>
    <scope>NUCLEOTIDE SEQUENCE [LARGE SCALE GENOMIC DNA]</scope>
    <source>
        <strain evidence="1 2">R142</strain>
    </source>
</reference>
<keyword evidence="2" id="KW-1185">Reference proteome</keyword>
<dbReference type="EMBL" id="VHSG01000005">
    <property type="protein sequence ID" value="TQV84768.1"/>
    <property type="molecule type" value="Genomic_DNA"/>
</dbReference>
<gene>
    <name evidence="1" type="ORF">FKG94_04405</name>
</gene>
<organism evidence="1 2">
    <name type="scientific">Exilibacterium tricleocarpae</name>
    <dbReference type="NCBI Taxonomy" id="2591008"/>
    <lineage>
        <taxon>Bacteria</taxon>
        <taxon>Pseudomonadati</taxon>
        <taxon>Pseudomonadota</taxon>
        <taxon>Gammaproteobacteria</taxon>
        <taxon>Cellvibrionales</taxon>
        <taxon>Cellvibrionaceae</taxon>
        <taxon>Exilibacterium</taxon>
    </lineage>
</organism>